<dbReference type="InterPro" id="IPR036249">
    <property type="entry name" value="Thioredoxin-like_sf"/>
</dbReference>
<dbReference type="Pfam" id="PF00085">
    <property type="entry name" value="Thioredoxin"/>
    <property type="match status" value="1"/>
</dbReference>
<dbReference type="Gene3D" id="3.40.30.10">
    <property type="entry name" value="Glutaredoxin"/>
    <property type="match status" value="1"/>
</dbReference>
<dbReference type="Pfam" id="PF14559">
    <property type="entry name" value="TPR_19"/>
    <property type="match status" value="1"/>
</dbReference>
<reference evidence="7 8" key="1">
    <citation type="submission" date="2018-03" db="EMBL/GenBank/DDBJ databases">
        <title>The ancient ancestry and fast evolution of plastids.</title>
        <authorList>
            <person name="Moore K.R."/>
            <person name="Magnabosco C."/>
            <person name="Momper L."/>
            <person name="Gold D.A."/>
            <person name="Bosak T."/>
            <person name="Fournier G.P."/>
        </authorList>
    </citation>
    <scope>NUCLEOTIDE SEQUENCE [LARGE SCALE GENOMIC DNA]</scope>
    <source>
        <strain evidence="7 8">CCALA 016</strain>
    </source>
</reference>
<comment type="similarity">
    <text evidence="1">Belongs to the thioredoxin family.</text>
</comment>
<sequence length="271" mass="31288">MGYSIDINTANFATEVLEKSYNTLIIADFYATWCGPCQLLKPSLEKLVKEYNFVLAKIDIDQNPELANQFDVEGVPDVRVFDQGEISPGFVGALSESQLREFLGKLNLKSYLDLALEKIKELIVNQNYQEAKLIFDELFQKYPNDNRLVIEAARFLIKIKQIEAAEKLLQTIPDNNKEYYPKAQAIKTLIEFKNSSEFIENELDKNFNLASELSLSDNMEEALQLFLNIVQQNRKYRNDAARKAMIAIFNLIGMEHPLTKKYQRDLMMSLY</sequence>
<keyword evidence="3" id="KW-0249">Electron transport</keyword>
<keyword evidence="5" id="KW-0676">Redox-active center</keyword>
<dbReference type="InterPro" id="IPR013766">
    <property type="entry name" value="Thioredoxin_domain"/>
</dbReference>
<dbReference type="EMBL" id="PXOH01000003">
    <property type="protein sequence ID" value="PSF38686.1"/>
    <property type="molecule type" value="Genomic_DNA"/>
</dbReference>
<gene>
    <name evidence="7" type="ORF">C7H19_04035</name>
</gene>
<evidence type="ECO:0000256" key="4">
    <source>
        <dbReference type="ARBA" id="ARBA00023157"/>
    </source>
</evidence>
<dbReference type="InterPro" id="IPR017937">
    <property type="entry name" value="Thioredoxin_CS"/>
</dbReference>
<evidence type="ECO:0000256" key="5">
    <source>
        <dbReference type="ARBA" id="ARBA00023284"/>
    </source>
</evidence>
<dbReference type="OrthoDB" id="9790390at2"/>
<dbReference type="PANTHER" id="PTHR45663:SF11">
    <property type="entry name" value="GEO12009P1"/>
    <property type="match status" value="1"/>
</dbReference>
<accession>A0A2T1M1U3</accession>
<keyword evidence="8" id="KW-1185">Reference proteome</keyword>
<comment type="caution">
    <text evidence="7">The sequence shown here is derived from an EMBL/GenBank/DDBJ whole genome shotgun (WGS) entry which is preliminary data.</text>
</comment>
<organism evidence="7 8">
    <name type="scientific">Aphanothece hegewaldii CCALA 016</name>
    <dbReference type="NCBI Taxonomy" id="2107694"/>
    <lineage>
        <taxon>Bacteria</taxon>
        <taxon>Bacillati</taxon>
        <taxon>Cyanobacteriota</taxon>
        <taxon>Cyanophyceae</taxon>
        <taxon>Oscillatoriophycideae</taxon>
        <taxon>Chroococcales</taxon>
        <taxon>Aphanothecaceae</taxon>
        <taxon>Aphanothece</taxon>
    </lineage>
</organism>
<evidence type="ECO:0000256" key="1">
    <source>
        <dbReference type="ARBA" id="ARBA00008987"/>
    </source>
</evidence>
<dbReference type="GO" id="GO:0006950">
    <property type="term" value="P:response to stress"/>
    <property type="evidence" value="ECO:0007669"/>
    <property type="project" value="UniProtKB-ARBA"/>
</dbReference>
<keyword evidence="4" id="KW-1015">Disulfide bond</keyword>
<dbReference type="GO" id="GO:0005737">
    <property type="term" value="C:cytoplasm"/>
    <property type="evidence" value="ECO:0007669"/>
    <property type="project" value="TreeGrafter"/>
</dbReference>
<evidence type="ECO:0000313" key="7">
    <source>
        <dbReference type="EMBL" id="PSF38686.1"/>
    </source>
</evidence>
<dbReference type="SUPFAM" id="SSF52833">
    <property type="entry name" value="Thioredoxin-like"/>
    <property type="match status" value="1"/>
</dbReference>
<dbReference type="Proteomes" id="UP000239001">
    <property type="component" value="Unassembled WGS sequence"/>
</dbReference>
<dbReference type="AlphaFoldDB" id="A0A2T1M1U3"/>
<evidence type="ECO:0000256" key="2">
    <source>
        <dbReference type="ARBA" id="ARBA00022448"/>
    </source>
</evidence>
<evidence type="ECO:0000256" key="3">
    <source>
        <dbReference type="ARBA" id="ARBA00022982"/>
    </source>
</evidence>
<name>A0A2T1M1U3_9CHRO</name>
<reference evidence="7 8" key="2">
    <citation type="submission" date="2018-03" db="EMBL/GenBank/DDBJ databases">
        <authorList>
            <person name="Keele B.F."/>
        </authorList>
    </citation>
    <scope>NUCLEOTIDE SEQUENCE [LARGE SCALE GENOMIC DNA]</scope>
    <source>
        <strain evidence="7 8">CCALA 016</strain>
    </source>
</reference>
<dbReference type="RefSeq" id="WP_106455608.1">
    <property type="nucleotide sequence ID" value="NZ_PXOH01000003.1"/>
</dbReference>
<evidence type="ECO:0000313" key="8">
    <source>
        <dbReference type="Proteomes" id="UP000239001"/>
    </source>
</evidence>
<dbReference type="InterPro" id="IPR011990">
    <property type="entry name" value="TPR-like_helical_dom_sf"/>
</dbReference>
<dbReference type="CDD" id="cd02947">
    <property type="entry name" value="TRX_family"/>
    <property type="match status" value="1"/>
</dbReference>
<dbReference type="PANTHER" id="PTHR45663">
    <property type="entry name" value="GEO12009P1"/>
    <property type="match status" value="1"/>
</dbReference>
<proteinExistence type="inferred from homology"/>
<keyword evidence="2" id="KW-0813">Transport</keyword>
<dbReference type="GO" id="GO:0015035">
    <property type="term" value="F:protein-disulfide reductase activity"/>
    <property type="evidence" value="ECO:0007669"/>
    <property type="project" value="TreeGrafter"/>
</dbReference>
<feature type="domain" description="Thioredoxin" evidence="6">
    <location>
        <begin position="3"/>
        <end position="108"/>
    </location>
</feature>
<dbReference type="PROSITE" id="PS51352">
    <property type="entry name" value="THIOREDOXIN_2"/>
    <property type="match status" value="1"/>
</dbReference>
<dbReference type="Pfam" id="PF14561">
    <property type="entry name" value="TPR_20"/>
    <property type="match status" value="1"/>
</dbReference>
<dbReference type="SUPFAM" id="SSF48452">
    <property type="entry name" value="TPR-like"/>
    <property type="match status" value="1"/>
</dbReference>
<dbReference type="Gene3D" id="1.25.40.10">
    <property type="entry name" value="Tetratricopeptide repeat domain"/>
    <property type="match status" value="2"/>
</dbReference>
<dbReference type="PROSITE" id="PS00194">
    <property type="entry name" value="THIOREDOXIN_1"/>
    <property type="match status" value="1"/>
</dbReference>
<protein>
    <submittedName>
        <fullName evidence="7">Co-chaperone YbbN</fullName>
    </submittedName>
</protein>
<evidence type="ECO:0000259" key="6">
    <source>
        <dbReference type="PROSITE" id="PS51352"/>
    </source>
</evidence>